<name>A0A518ET88_9BACT</name>
<reference evidence="1 2" key="1">
    <citation type="submission" date="2019-02" db="EMBL/GenBank/DDBJ databases">
        <title>Deep-cultivation of Planctomycetes and their phenomic and genomic characterization uncovers novel biology.</title>
        <authorList>
            <person name="Wiegand S."/>
            <person name="Jogler M."/>
            <person name="Boedeker C."/>
            <person name="Pinto D."/>
            <person name="Vollmers J."/>
            <person name="Rivas-Marin E."/>
            <person name="Kohn T."/>
            <person name="Peeters S.H."/>
            <person name="Heuer A."/>
            <person name="Rast P."/>
            <person name="Oberbeckmann S."/>
            <person name="Bunk B."/>
            <person name="Jeske O."/>
            <person name="Meyerdierks A."/>
            <person name="Storesund J.E."/>
            <person name="Kallscheuer N."/>
            <person name="Luecker S."/>
            <person name="Lage O.M."/>
            <person name="Pohl T."/>
            <person name="Merkel B.J."/>
            <person name="Hornburger P."/>
            <person name="Mueller R.-W."/>
            <person name="Bruemmer F."/>
            <person name="Labrenz M."/>
            <person name="Spormann A.M."/>
            <person name="Op den Camp H."/>
            <person name="Overmann J."/>
            <person name="Amann R."/>
            <person name="Jetten M.S.M."/>
            <person name="Mascher T."/>
            <person name="Medema M.H."/>
            <person name="Devos D.P."/>
            <person name="Kaster A.-K."/>
            <person name="Ovreas L."/>
            <person name="Rohde M."/>
            <person name="Galperin M.Y."/>
            <person name="Jogler C."/>
        </authorList>
    </citation>
    <scope>NUCLEOTIDE SEQUENCE [LARGE SCALE GENOMIC DNA]</scope>
    <source>
        <strain evidence="1 2">Poly30</strain>
    </source>
</reference>
<dbReference type="RefSeq" id="WP_145198220.1">
    <property type="nucleotide sequence ID" value="NZ_CP036434.1"/>
</dbReference>
<keyword evidence="2" id="KW-1185">Reference proteome</keyword>
<proteinExistence type="predicted"/>
<sequence length="63" mass="6621">MRCLPGALRPPLLVACRLGKQSALDGVSVKKPAMLANSDKGNLTSIGRIAEIDNTDTENRGEG</sequence>
<protein>
    <submittedName>
        <fullName evidence="1">Uncharacterized protein</fullName>
    </submittedName>
</protein>
<evidence type="ECO:0000313" key="1">
    <source>
        <dbReference type="EMBL" id="QDV07293.1"/>
    </source>
</evidence>
<evidence type="ECO:0000313" key="2">
    <source>
        <dbReference type="Proteomes" id="UP000320390"/>
    </source>
</evidence>
<gene>
    <name evidence="1" type="ORF">Poly30_28160</name>
</gene>
<dbReference type="EMBL" id="CP036434">
    <property type="protein sequence ID" value="QDV07293.1"/>
    <property type="molecule type" value="Genomic_DNA"/>
</dbReference>
<dbReference type="AlphaFoldDB" id="A0A518ET88"/>
<organism evidence="1 2">
    <name type="scientific">Saltatorellus ferox</name>
    <dbReference type="NCBI Taxonomy" id="2528018"/>
    <lineage>
        <taxon>Bacteria</taxon>
        <taxon>Pseudomonadati</taxon>
        <taxon>Planctomycetota</taxon>
        <taxon>Planctomycetia</taxon>
        <taxon>Planctomycetia incertae sedis</taxon>
        <taxon>Saltatorellus</taxon>
    </lineage>
</organism>
<accession>A0A518ET88</accession>
<dbReference type="Proteomes" id="UP000320390">
    <property type="component" value="Chromosome"/>
</dbReference>